<dbReference type="EMBL" id="BARU01005558">
    <property type="protein sequence ID" value="GAH38145.1"/>
    <property type="molecule type" value="Genomic_DNA"/>
</dbReference>
<name>X1G024_9ZZZZ</name>
<gene>
    <name evidence="1" type="ORF">S03H2_10854</name>
</gene>
<evidence type="ECO:0000313" key="1">
    <source>
        <dbReference type="EMBL" id="GAH38145.1"/>
    </source>
</evidence>
<reference evidence="1" key="1">
    <citation type="journal article" date="2014" name="Front. Microbiol.">
        <title>High frequency of phylogenetically diverse reductive dehalogenase-homologous genes in deep subseafloor sedimentary metagenomes.</title>
        <authorList>
            <person name="Kawai M."/>
            <person name="Futagami T."/>
            <person name="Toyoda A."/>
            <person name="Takaki Y."/>
            <person name="Nishi S."/>
            <person name="Hori S."/>
            <person name="Arai W."/>
            <person name="Tsubouchi T."/>
            <person name="Morono Y."/>
            <person name="Uchiyama I."/>
            <person name="Ito T."/>
            <person name="Fujiyama A."/>
            <person name="Inagaki F."/>
            <person name="Takami H."/>
        </authorList>
    </citation>
    <scope>NUCLEOTIDE SEQUENCE</scope>
    <source>
        <strain evidence="1">Expedition CK06-06</strain>
    </source>
</reference>
<organism evidence="1">
    <name type="scientific">marine sediment metagenome</name>
    <dbReference type="NCBI Taxonomy" id="412755"/>
    <lineage>
        <taxon>unclassified sequences</taxon>
        <taxon>metagenomes</taxon>
        <taxon>ecological metagenomes</taxon>
    </lineage>
</organism>
<comment type="caution">
    <text evidence="1">The sequence shown here is derived from an EMBL/GenBank/DDBJ whole genome shotgun (WGS) entry which is preliminary data.</text>
</comment>
<dbReference type="AlphaFoldDB" id="X1G024"/>
<proteinExistence type="predicted"/>
<protein>
    <submittedName>
        <fullName evidence="1">Uncharacterized protein</fullName>
    </submittedName>
</protein>
<sequence length="46" mass="5182">LFCHKTLFGEVEERVKHGSKNRQKDTGCYEQAGISGRTPIAMLMIT</sequence>
<feature type="non-terminal residue" evidence="1">
    <location>
        <position position="1"/>
    </location>
</feature>
<accession>X1G024</accession>